<sequence>MPAEFHVESTELEGPVYADADGRTLYIWPYHGLRNGYSGERQGSPTCYDEVLTITAGLMSPYPPGILLPDLEKRPSCTDLWPPVYASDAAEKIGKWTVINRKDGTRQWGYDEQPLYTSILDRKAGDVFGGSKHQKDGADSPAYRVPVGPPAKVPPGFAVKTTSVGRLLTTDKNNSVYAFEEDTADTSLCNAQCTRYWKPVIAPAIARSQGEWTTLERSPGVWQWVFRGKPLYTYVLDQQSWSQEGSDVPGWSNIYTQSSPPFPKSFTVQDTMAGQALADERGMTIYIYKCVDDSADQLSCDHPNDTQVYRMAICGAGDAEKCLQQWPYVTANENATSISRTWSVVRIDPKTGRITTAEQKDTLNVWAYRDRPVYTYSGDTQPGDVHGGGIGEVRGQRNGYRVLWLRDEFMGATLL</sequence>
<gene>
    <name evidence="1" type="ORF">METZ01_LOCUS29192</name>
</gene>
<evidence type="ECO:0000313" key="1">
    <source>
        <dbReference type="EMBL" id="SUZ76338.1"/>
    </source>
</evidence>
<dbReference type="PANTHER" id="PTHR39335">
    <property type="entry name" value="BLL4220 PROTEIN"/>
    <property type="match status" value="1"/>
</dbReference>
<reference evidence="1" key="1">
    <citation type="submission" date="2018-05" db="EMBL/GenBank/DDBJ databases">
        <authorList>
            <person name="Lanie J.A."/>
            <person name="Ng W.-L."/>
            <person name="Kazmierczak K.M."/>
            <person name="Andrzejewski T.M."/>
            <person name="Davidsen T.M."/>
            <person name="Wayne K.J."/>
            <person name="Tettelin H."/>
            <person name="Glass J.I."/>
            <person name="Rusch D."/>
            <person name="Podicherti R."/>
            <person name="Tsui H.-C.T."/>
            <person name="Winkler M.E."/>
        </authorList>
    </citation>
    <scope>NUCLEOTIDE SEQUENCE</scope>
</reference>
<accession>A0A381QBI6</accession>
<protein>
    <submittedName>
        <fullName evidence="1">Uncharacterized protein</fullName>
    </submittedName>
</protein>
<organism evidence="1">
    <name type="scientific">marine metagenome</name>
    <dbReference type="NCBI Taxonomy" id="408172"/>
    <lineage>
        <taxon>unclassified sequences</taxon>
        <taxon>metagenomes</taxon>
        <taxon>ecological metagenomes</taxon>
    </lineage>
</organism>
<dbReference type="GO" id="GO:0043448">
    <property type="term" value="P:alkane catabolic process"/>
    <property type="evidence" value="ECO:0007669"/>
    <property type="project" value="TreeGrafter"/>
</dbReference>
<dbReference type="PANTHER" id="PTHR39335:SF1">
    <property type="entry name" value="BLL4220 PROTEIN"/>
    <property type="match status" value="1"/>
</dbReference>
<proteinExistence type="predicted"/>
<dbReference type="Pfam" id="PF03640">
    <property type="entry name" value="Lipoprotein_15"/>
    <property type="match status" value="2"/>
</dbReference>
<dbReference type="EMBL" id="UINC01001274">
    <property type="protein sequence ID" value="SUZ76338.1"/>
    <property type="molecule type" value="Genomic_DNA"/>
</dbReference>
<name>A0A381QBI6_9ZZZZ</name>
<dbReference type="InterPro" id="IPR005297">
    <property type="entry name" value="Lipoprotein_repeat"/>
</dbReference>
<dbReference type="AlphaFoldDB" id="A0A381QBI6"/>